<accession>A0A4R8MB42</accession>
<dbReference type="GO" id="GO:0015171">
    <property type="term" value="F:amino acid transmembrane transporter activity"/>
    <property type="evidence" value="ECO:0007669"/>
    <property type="project" value="TreeGrafter"/>
</dbReference>
<keyword evidence="5 6" id="KW-0472">Membrane</keyword>
<keyword evidence="4 6" id="KW-1133">Transmembrane helix</keyword>
<feature type="transmembrane region" description="Helical" evidence="6">
    <location>
        <begin position="12"/>
        <end position="32"/>
    </location>
</feature>
<feature type="transmembrane region" description="Helical" evidence="6">
    <location>
        <begin position="147"/>
        <end position="168"/>
    </location>
</feature>
<evidence type="ECO:0000313" key="8">
    <source>
        <dbReference type="Proteomes" id="UP000295066"/>
    </source>
</evidence>
<sequence length="202" mass="20997">MTVPGDVLLFFRGAILGFSIAAPVGPIGILCIRRTLEGGFRSGFLSGLGAATADGLYGLAAALGLAALSSFLLEWNGPLRTGGGLFLLYLGLRSLLDRSAPPAEGQHARSAPGKGDYFSTFFLTLTNPMTILSFSAIFTGLGPVLSPWVLVAGVFSGSASWWLILCGTADRLGTMISPAALLWIRRGSGILLASFGLSVLLF</sequence>
<dbReference type="OrthoDB" id="5638726at2"/>
<evidence type="ECO:0000256" key="4">
    <source>
        <dbReference type="ARBA" id="ARBA00022989"/>
    </source>
</evidence>
<gene>
    <name evidence="7" type="ORF">C8D99_103149</name>
</gene>
<evidence type="ECO:0000256" key="5">
    <source>
        <dbReference type="ARBA" id="ARBA00023136"/>
    </source>
</evidence>
<evidence type="ECO:0000256" key="2">
    <source>
        <dbReference type="ARBA" id="ARBA00022475"/>
    </source>
</evidence>
<dbReference type="Proteomes" id="UP000295066">
    <property type="component" value="Unassembled WGS sequence"/>
</dbReference>
<reference evidence="7 8" key="1">
    <citation type="submission" date="2019-03" db="EMBL/GenBank/DDBJ databases">
        <title>Genomic Encyclopedia of Type Strains, Phase IV (KMG-IV): sequencing the most valuable type-strain genomes for metagenomic binning, comparative biology and taxonomic classification.</title>
        <authorList>
            <person name="Goeker M."/>
        </authorList>
    </citation>
    <scope>NUCLEOTIDE SEQUENCE [LARGE SCALE GENOMIC DNA]</scope>
    <source>
        <strain evidence="7 8">DSM 25964</strain>
    </source>
</reference>
<organism evidence="7 8">
    <name type="scientific">Aminivibrio pyruvatiphilus</name>
    <dbReference type="NCBI Taxonomy" id="1005740"/>
    <lineage>
        <taxon>Bacteria</taxon>
        <taxon>Thermotogati</taxon>
        <taxon>Synergistota</taxon>
        <taxon>Synergistia</taxon>
        <taxon>Synergistales</taxon>
        <taxon>Aminobacteriaceae</taxon>
        <taxon>Aminivibrio</taxon>
    </lineage>
</organism>
<dbReference type="EMBL" id="SORI01000003">
    <property type="protein sequence ID" value="TDY62929.1"/>
    <property type="molecule type" value="Genomic_DNA"/>
</dbReference>
<protein>
    <submittedName>
        <fullName evidence="7">Threonine/homoserine/homoserine lactone efflux protein</fullName>
    </submittedName>
</protein>
<dbReference type="Pfam" id="PF01810">
    <property type="entry name" value="LysE"/>
    <property type="match status" value="1"/>
</dbReference>
<dbReference type="PANTHER" id="PTHR30086">
    <property type="entry name" value="ARGININE EXPORTER PROTEIN ARGO"/>
    <property type="match status" value="1"/>
</dbReference>
<dbReference type="GO" id="GO:0005886">
    <property type="term" value="C:plasma membrane"/>
    <property type="evidence" value="ECO:0007669"/>
    <property type="project" value="UniProtKB-SubCell"/>
</dbReference>
<feature type="transmembrane region" description="Helical" evidence="6">
    <location>
        <begin position="117"/>
        <end position="141"/>
    </location>
</feature>
<dbReference type="PANTHER" id="PTHR30086:SF20">
    <property type="entry name" value="ARGININE EXPORTER PROTEIN ARGO-RELATED"/>
    <property type="match status" value="1"/>
</dbReference>
<comment type="subcellular location">
    <subcellularLocation>
        <location evidence="1">Cell membrane</location>
        <topology evidence="1">Multi-pass membrane protein</topology>
    </subcellularLocation>
</comment>
<feature type="transmembrane region" description="Helical" evidence="6">
    <location>
        <begin position="180"/>
        <end position="201"/>
    </location>
</feature>
<keyword evidence="3 6" id="KW-0812">Transmembrane</keyword>
<evidence type="ECO:0000313" key="7">
    <source>
        <dbReference type="EMBL" id="TDY62929.1"/>
    </source>
</evidence>
<name>A0A4R8MB42_9BACT</name>
<evidence type="ECO:0000256" key="6">
    <source>
        <dbReference type="SAM" id="Phobius"/>
    </source>
</evidence>
<keyword evidence="8" id="KW-1185">Reference proteome</keyword>
<keyword evidence="2" id="KW-1003">Cell membrane</keyword>
<evidence type="ECO:0000256" key="3">
    <source>
        <dbReference type="ARBA" id="ARBA00022692"/>
    </source>
</evidence>
<feature type="transmembrane region" description="Helical" evidence="6">
    <location>
        <begin position="44"/>
        <end position="73"/>
    </location>
</feature>
<dbReference type="InterPro" id="IPR001123">
    <property type="entry name" value="LeuE-type"/>
</dbReference>
<proteinExistence type="predicted"/>
<dbReference type="AlphaFoldDB" id="A0A4R8MB42"/>
<comment type="caution">
    <text evidence="7">The sequence shown here is derived from an EMBL/GenBank/DDBJ whole genome shotgun (WGS) entry which is preliminary data.</text>
</comment>
<evidence type="ECO:0000256" key="1">
    <source>
        <dbReference type="ARBA" id="ARBA00004651"/>
    </source>
</evidence>
<dbReference type="RefSeq" id="WP_133956576.1">
    <property type="nucleotide sequence ID" value="NZ_SORI01000003.1"/>
</dbReference>
<feature type="transmembrane region" description="Helical" evidence="6">
    <location>
        <begin position="79"/>
        <end position="96"/>
    </location>
</feature>